<accession>A0AAW2S186</accession>
<reference evidence="1" key="2">
    <citation type="journal article" date="2024" name="Plant">
        <title>Genomic evolution and insights into agronomic trait innovations of Sesamum species.</title>
        <authorList>
            <person name="Miao H."/>
            <person name="Wang L."/>
            <person name="Qu L."/>
            <person name="Liu H."/>
            <person name="Sun Y."/>
            <person name="Le M."/>
            <person name="Wang Q."/>
            <person name="Wei S."/>
            <person name="Zheng Y."/>
            <person name="Lin W."/>
            <person name="Duan Y."/>
            <person name="Cao H."/>
            <person name="Xiong S."/>
            <person name="Wang X."/>
            <person name="Wei L."/>
            <person name="Li C."/>
            <person name="Ma Q."/>
            <person name="Ju M."/>
            <person name="Zhao R."/>
            <person name="Li G."/>
            <person name="Mu C."/>
            <person name="Tian Q."/>
            <person name="Mei H."/>
            <person name="Zhang T."/>
            <person name="Gao T."/>
            <person name="Zhang H."/>
        </authorList>
    </citation>
    <scope>NUCLEOTIDE SEQUENCE</scope>
    <source>
        <strain evidence="1">G02</strain>
    </source>
</reference>
<protein>
    <submittedName>
        <fullName evidence="1">Uncharacterized protein</fullName>
    </submittedName>
</protein>
<proteinExistence type="predicted"/>
<sequence>MAQGRIALWRSLQPSQMSLRPLTGAEEADLALQEAQRQLESDPENVATGGSLGDLRRKAIFLVEAERLFYYQKRNATRSSILAITKSDGTIVTSAADIGREFVAYYTSLLGTEVQTLPVDSDVFEWGPKLSLEHALELCRAVTPLEVKEAIFHISDNKAPDPNDFSACFFKRAWNVVGDQVSTTVLDFFRSGCLLR</sequence>
<evidence type="ECO:0000313" key="1">
    <source>
        <dbReference type="EMBL" id="KAL0386177.1"/>
    </source>
</evidence>
<gene>
    <name evidence="1" type="ORF">Sradi_3012000</name>
</gene>
<dbReference type="EMBL" id="JACGWJ010000012">
    <property type="protein sequence ID" value="KAL0386177.1"/>
    <property type="molecule type" value="Genomic_DNA"/>
</dbReference>
<comment type="caution">
    <text evidence="1">The sequence shown here is derived from an EMBL/GenBank/DDBJ whole genome shotgun (WGS) entry which is preliminary data.</text>
</comment>
<dbReference type="AlphaFoldDB" id="A0AAW2S186"/>
<organism evidence="1">
    <name type="scientific">Sesamum radiatum</name>
    <name type="common">Black benniseed</name>
    <dbReference type="NCBI Taxonomy" id="300843"/>
    <lineage>
        <taxon>Eukaryota</taxon>
        <taxon>Viridiplantae</taxon>
        <taxon>Streptophyta</taxon>
        <taxon>Embryophyta</taxon>
        <taxon>Tracheophyta</taxon>
        <taxon>Spermatophyta</taxon>
        <taxon>Magnoliopsida</taxon>
        <taxon>eudicotyledons</taxon>
        <taxon>Gunneridae</taxon>
        <taxon>Pentapetalae</taxon>
        <taxon>asterids</taxon>
        <taxon>lamiids</taxon>
        <taxon>Lamiales</taxon>
        <taxon>Pedaliaceae</taxon>
        <taxon>Sesamum</taxon>
    </lineage>
</organism>
<reference evidence="1" key="1">
    <citation type="submission" date="2020-06" db="EMBL/GenBank/DDBJ databases">
        <authorList>
            <person name="Li T."/>
            <person name="Hu X."/>
            <person name="Zhang T."/>
            <person name="Song X."/>
            <person name="Zhang H."/>
            <person name="Dai N."/>
            <person name="Sheng W."/>
            <person name="Hou X."/>
            <person name="Wei L."/>
        </authorList>
    </citation>
    <scope>NUCLEOTIDE SEQUENCE</scope>
    <source>
        <strain evidence="1">G02</strain>
        <tissue evidence="1">Leaf</tissue>
    </source>
</reference>
<name>A0AAW2S186_SESRA</name>